<dbReference type="GO" id="GO:0016020">
    <property type="term" value="C:membrane"/>
    <property type="evidence" value="ECO:0007669"/>
    <property type="project" value="UniProtKB-SubCell"/>
</dbReference>
<evidence type="ECO:0000313" key="6">
    <source>
        <dbReference type="EMBL" id="RKU44828.1"/>
    </source>
</evidence>
<evidence type="ECO:0000256" key="3">
    <source>
        <dbReference type="ARBA" id="ARBA00022989"/>
    </source>
</evidence>
<feature type="transmembrane region" description="Helical" evidence="5">
    <location>
        <begin position="240"/>
        <end position="262"/>
    </location>
</feature>
<dbReference type="EMBL" id="QVQW01000026">
    <property type="protein sequence ID" value="RKU44828.1"/>
    <property type="molecule type" value="Genomic_DNA"/>
</dbReference>
<dbReference type="Proteomes" id="UP000275385">
    <property type="component" value="Unassembled WGS sequence"/>
</dbReference>
<keyword evidence="7" id="KW-1185">Reference proteome</keyword>
<evidence type="ECO:0000313" key="7">
    <source>
        <dbReference type="Proteomes" id="UP000275385"/>
    </source>
</evidence>
<feature type="transmembrane region" description="Helical" evidence="5">
    <location>
        <begin position="203"/>
        <end position="228"/>
    </location>
</feature>
<comment type="caution">
    <text evidence="6">The sequence shown here is derived from an EMBL/GenBank/DDBJ whole genome shotgun (WGS) entry which is preliminary data.</text>
</comment>
<protein>
    <recommendedName>
        <fullName evidence="8">Magnesium ion transporter</fullName>
    </recommendedName>
</protein>
<accession>A0A420YAB2</accession>
<evidence type="ECO:0008006" key="8">
    <source>
        <dbReference type="Google" id="ProtNLM"/>
    </source>
</evidence>
<dbReference type="InterPro" id="IPR045863">
    <property type="entry name" value="CorA_TM1_TM2"/>
</dbReference>
<dbReference type="SUPFAM" id="SSF144083">
    <property type="entry name" value="Magnesium transport protein CorA, transmembrane region"/>
    <property type="match status" value="1"/>
</dbReference>
<keyword evidence="3 5" id="KW-1133">Transmembrane helix</keyword>
<dbReference type="GO" id="GO:0046873">
    <property type="term" value="F:metal ion transmembrane transporter activity"/>
    <property type="evidence" value="ECO:0007669"/>
    <property type="project" value="InterPro"/>
</dbReference>
<evidence type="ECO:0000256" key="5">
    <source>
        <dbReference type="SAM" id="Phobius"/>
    </source>
</evidence>
<comment type="subcellular location">
    <subcellularLocation>
        <location evidence="1">Membrane</location>
        <topology evidence="1">Multi-pass membrane protein</topology>
    </subcellularLocation>
</comment>
<evidence type="ECO:0000256" key="1">
    <source>
        <dbReference type="ARBA" id="ARBA00004141"/>
    </source>
</evidence>
<name>A0A420YAB2_9PEZI</name>
<dbReference type="InterPro" id="IPR002523">
    <property type="entry name" value="MgTranspt_CorA/ZnTranspt_ZntB"/>
</dbReference>
<dbReference type="Pfam" id="PF01544">
    <property type="entry name" value="CorA"/>
    <property type="match status" value="1"/>
</dbReference>
<evidence type="ECO:0000256" key="4">
    <source>
        <dbReference type="ARBA" id="ARBA00023136"/>
    </source>
</evidence>
<dbReference type="STRING" id="177199.A0A420YAB2"/>
<keyword evidence="4 5" id="KW-0472">Membrane</keyword>
<keyword evidence="2 5" id="KW-0812">Transmembrane</keyword>
<dbReference type="OrthoDB" id="3231000at2759"/>
<dbReference type="AlphaFoldDB" id="A0A420YAB2"/>
<evidence type="ECO:0000256" key="2">
    <source>
        <dbReference type="ARBA" id="ARBA00022692"/>
    </source>
</evidence>
<gene>
    <name evidence="6" type="ORF">DL546_002942</name>
</gene>
<organism evidence="6 7">
    <name type="scientific">Coniochaeta pulveracea</name>
    <dbReference type="NCBI Taxonomy" id="177199"/>
    <lineage>
        <taxon>Eukaryota</taxon>
        <taxon>Fungi</taxon>
        <taxon>Dikarya</taxon>
        <taxon>Ascomycota</taxon>
        <taxon>Pezizomycotina</taxon>
        <taxon>Sordariomycetes</taxon>
        <taxon>Sordariomycetidae</taxon>
        <taxon>Coniochaetales</taxon>
        <taxon>Coniochaetaceae</taxon>
        <taxon>Coniochaeta</taxon>
    </lineage>
</organism>
<dbReference type="Gene3D" id="1.20.58.340">
    <property type="entry name" value="Magnesium transport protein CorA, transmembrane region"/>
    <property type="match status" value="1"/>
</dbReference>
<reference evidence="6 7" key="1">
    <citation type="submission" date="2018-08" db="EMBL/GenBank/DDBJ databases">
        <title>Draft genome of the lignicolous fungus Coniochaeta pulveracea.</title>
        <authorList>
            <person name="Borstlap C.J."/>
            <person name="De Witt R.N."/>
            <person name="Botha A."/>
            <person name="Volschenk H."/>
        </authorList>
    </citation>
    <scope>NUCLEOTIDE SEQUENCE [LARGE SCALE GENOMIC DNA]</scope>
    <source>
        <strain evidence="6 7">CAB683</strain>
    </source>
</reference>
<proteinExistence type="predicted"/>
<sequence length="324" mass="36544">MKPLIDAIALMVLTDDTGFQEAPSLLNIEGPSSDNHWYGRLNKTDAIREWIIMHTRGDSAHRKQENSPFLCLEALLTLHMSTSLSHTLCLTTRYGPLGPFNDFGSDMDGNVDHTRMSWEGLQYEIQTRRETLLALPDFVGSALDLADQTSDVQQAYDRISNRYERHVQCLELSANRLKETLDIKSSAKNIAMGKVTIKESKRLMLFTFLAFIYLPVSLAGTILGMNVSEITPDNPHSIKLYIAIAALLLVITFGLLGVSATVRWYRQSRRGGGHLYHKQSLGYLLCDMVLFVKRRCYNGQMPMTLGDWFRGTIRPGAKRNTEVV</sequence>